<evidence type="ECO:0000313" key="11">
    <source>
        <dbReference type="EMBL" id="KDE39780.1"/>
    </source>
</evidence>
<dbReference type="InterPro" id="IPR011324">
    <property type="entry name" value="Cytotoxic_necrot_fac-like_cat"/>
</dbReference>
<dbReference type="CDD" id="cd16833">
    <property type="entry name" value="YfiH"/>
    <property type="match status" value="1"/>
</dbReference>
<dbReference type="Proteomes" id="UP000027318">
    <property type="component" value="Unassembled WGS sequence"/>
</dbReference>
<dbReference type="PANTHER" id="PTHR30616:SF2">
    <property type="entry name" value="PURINE NUCLEOSIDE PHOSPHORYLASE LACC1"/>
    <property type="match status" value="1"/>
</dbReference>
<dbReference type="PANTHER" id="PTHR30616">
    <property type="entry name" value="UNCHARACTERIZED PROTEIN YFIH"/>
    <property type="match status" value="1"/>
</dbReference>
<dbReference type="GO" id="GO:0017061">
    <property type="term" value="F:S-methyl-5-thioadenosine phosphorylase activity"/>
    <property type="evidence" value="ECO:0007669"/>
    <property type="project" value="UniProtKB-EC"/>
</dbReference>
<dbReference type="SUPFAM" id="SSF64438">
    <property type="entry name" value="CNF1/YfiH-like putative cysteine hydrolases"/>
    <property type="match status" value="1"/>
</dbReference>
<dbReference type="AlphaFoldDB" id="A0A063Y3P2"/>
<evidence type="ECO:0000256" key="4">
    <source>
        <dbReference type="ARBA" id="ARBA00022723"/>
    </source>
</evidence>
<sequence length="244" mass="26504">MKLIRASWPVKPSIHALTTTRLDGVSEAPFAGLNFAFHVGDDPAHVEQNRQILQKALGLKKPAQWLEQVHGCGVVKAAADDCPMAADACWSDEPGLACAIMTADCLPVLFCDRAGSRVAAAHAGWRGLAGGVLENTLAVFDDPAEVQVWLGPAIGPLAFEVGDDVFLAFCEEQPLASDAFVRSPTNPEKWLADIYQLARIRLNAAGVTDIYGGDFCTFTDSEYFYSYRRDGQTGRMVSLIWIEE</sequence>
<dbReference type="InterPro" id="IPR038371">
    <property type="entry name" value="Cu_polyphenol_OxRdtase_sf"/>
</dbReference>
<keyword evidence="5" id="KW-0378">Hydrolase</keyword>
<dbReference type="EMBL" id="JMSZ01000024">
    <property type="protein sequence ID" value="KDE39780.1"/>
    <property type="molecule type" value="Genomic_DNA"/>
</dbReference>
<comment type="catalytic activity">
    <reaction evidence="9">
        <text>S-methyl-5'-thioadenosine + phosphate = 5-(methylsulfanyl)-alpha-D-ribose 1-phosphate + adenine</text>
        <dbReference type="Rhea" id="RHEA:11852"/>
        <dbReference type="ChEBI" id="CHEBI:16708"/>
        <dbReference type="ChEBI" id="CHEBI:17509"/>
        <dbReference type="ChEBI" id="CHEBI:43474"/>
        <dbReference type="ChEBI" id="CHEBI:58533"/>
        <dbReference type="EC" id="2.4.2.28"/>
    </reaction>
    <physiologicalReaction direction="left-to-right" evidence="9">
        <dbReference type="Rhea" id="RHEA:11853"/>
    </physiologicalReaction>
</comment>
<dbReference type="GO" id="GO:0005507">
    <property type="term" value="F:copper ion binding"/>
    <property type="evidence" value="ECO:0007669"/>
    <property type="project" value="TreeGrafter"/>
</dbReference>
<evidence type="ECO:0000256" key="5">
    <source>
        <dbReference type="ARBA" id="ARBA00022801"/>
    </source>
</evidence>
<comment type="caution">
    <text evidence="11">The sequence shown here is derived from an EMBL/GenBank/DDBJ whole genome shotgun (WGS) entry which is preliminary data.</text>
</comment>
<keyword evidence="4" id="KW-0479">Metal-binding</keyword>
<evidence type="ECO:0000256" key="1">
    <source>
        <dbReference type="ARBA" id="ARBA00000553"/>
    </source>
</evidence>
<gene>
    <name evidence="11" type="ORF">ADINL_1820</name>
</gene>
<dbReference type="PATRIC" id="fig|267850.7.peg.1790"/>
<protein>
    <recommendedName>
        <fullName evidence="10">Purine nucleoside phosphorylase</fullName>
    </recommendedName>
</protein>
<keyword evidence="6" id="KW-0862">Zinc</keyword>
<evidence type="ECO:0000256" key="8">
    <source>
        <dbReference type="ARBA" id="ARBA00048968"/>
    </source>
</evidence>
<evidence type="ECO:0000256" key="2">
    <source>
        <dbReference type="ARBA" id="ARBA00007353"/>
    </source>
</evidence>
<comment type="similarity">
    <text evidence="2 10">Belongs to the purine nucleoside phosphorylase YfiH/LACC1 family.</text>
</comment>
<comment type="catalytic activity">
    <reaction evidence="8">
        <text>adenosine + phosphate = alpha-D-ribose 1-phosphate + adenine</text>
        <dbReference type="Rhea" id="RHEA:27642"/>
        <dbReference type="ChEBI" id="CHEBI:16335"/>
        <dbReference type="ChEBI" id="CHEBI:16708"/>
        <dbReference type="ChEBI" id="CHEBI:43474"/>
        <dbReference type="ChEBI" id="CHEBI:57720"/>
        <dbReference type="EC" id="2.4.2.1"/>
    </reaction>
    <physiologicalReaction direction="left-to-right" evidence="8">
        <dbReference type="Rhea" id="RHEA:27643"/>
    </physiologicalReaction>
</comment>
<evidence type="ECO:0000313" key="12">
    <source>
        <dbReference type="Proteomes" id="UP000027318"/>
    </source>
</evidence>
<proteinExistence type="inferred from homology"/>
<dbReference type="NCBIfam" id="TIGR00726">
    <property type="entry name" value="peptidoglycan editing factor PgeF"/>
    <property type="match status" value="1"/>
</dbReference>
<dbReference type="InterPro" id="IPR003730">
    <property type="entry name" value="Cu_polyphenol_OxRdtase"/>
</dbReference>
<evidence type="ECO:0000256" key="9">
    <source>
        <dbReference type="ARBA" id="ARBA00049893"/>
    </source>
</evidence>
<comment type="catalytic activity">
    <reaction evidence="1">
        <text>inosine + phosphate = alpha-D-ribose 1-phosphate + hypoxanthine</text>
        <dbReference type="Rhea" id="RHEA:27646"/>
        <dbReference type="ChEBI" id="CHEBI:17368"/>
        <dbReference type="ChEBI" id="CHEBI:17596"/>
        <dbReference type="ChEBI" id="CHEBI:43474"/>
        <dbReference type="ChEBI" id="CHEBI:57720"/>
        <dbReference type="EC" id="2.4.2.1"/>
    </reaction>
    <physiologicalReaction direction="left-to-right" evidence="1">
        <dbReference type="Rhea" id="RHEA:27647"/>
    </physiologicalReaction>
</comment>
<keyword evidence="12" id="KW-1185">Reference proteome</keyword>
<reference evidence="11 12" key="1">
    <citation type="journal article" date="2005" name="Int. J. Syst. Evol. Microbiol.">
        <title>Nitrincola lacisaponensis gen. nov., sp. nov., a novel alkaliphilic bacterium isolated from an alkaline, saline lake.</title>
        <authorList>
            <person name="Dimitriu P.A."/>
            <person name="Shukla S.K."/>
            <person name="Conradt J."/>
            <person name="Marquez M.C."/>
            <person name="Ventosa A."/>
            <person name="Maglia A."/>
            <person name="Peyton B.M."/>
            <person name="Pinkart H.C."/>
            <person name="Mormile M.R."/>
        </authorList>
    </citation>
    <scope>NUCLEOTIDE SEQUENCE [LARGE SCALE GENOMIC DNA]</scope>
    <source>
        <strain evidence="11 12">4CA</strain>
    </source>
</reference>
<evidence type="ECO:0000256" key="10">
    <source>
        <dbReference type="RuleBase" id="RU361274"/>
    </source>
</evidence>
<evidence type="ECO:0000256" key="3">
    <source>
        <dbReference type="ARBA" id="ARBA00022679"/>
    </source>
</evidence>
<evidence type="ECO:0000256" key="6">
    <source>
        <dbReference type="ARBA" id="ARBA00022833"/>
    </source>
</evidence>
<dbReference type="GO" id="GO:0016787">
    <property type="term" value="F:hydrolase activity"/>
    <property type="evidence" value="ECO:0007669"/>
    <property type="project" value="UniProtKB-KW"/>
</dbReference>
<dbReference type="Pfam" id="PF02578">
    <property type="entry name" value="Cu-oxidase_4"/>
    <property type="match status" value="1"/>
</dbReference>
<organism evidence="11 12">
    <name type="scientific">Nitrincola lacisaponensis</name>
    <dbReference type="NCBI Taxonomy" id="267850"/>
    <lineage>
        <taxon>Bacteria</taxon>
        <taxon>Pseudomonadati</taxon>
        <taxon>Pseudomonadota</taxon>
        <taxon>Gammaproteobacteria</taxon>
        <taxon>Oceanospirillales</taxon>
        <taxon>Oceanospirillaceae</taxon>
        <taxon>Nitrincola</taxon>
    </lineage>
</organism>
<evidence type="ECO:0000256" key="7">
    <source>
        <dbReference type="ARBA" id="ARBA00047989"/>
    </source>
</evidence>
<keyword evidence="3" id="KW-0808">Transferase</keyword>
<dbReference type="STRING" id="267850.ADINL_1820"/>
<dbReference type="RefSeq" id="WP_036546731.1">
    <property type="nucleotide sequence ID" value="NZ_JMSZ01000024.1"/>
</dbReference>
<comment type="catalytic activity">
    <reaction evidence="7">
        <text>adenosine + H2O + H(+) = inosine + NH4(+)</text>
        <dbReference type="Rhea" id="RHEA:24408"/>
        <dbReference type="ChEBI" id="CHEBI:15377"/>
        <dbReference type="ChEBI" id="CHEBI:15378"/>
        <dbReference type="ChEBI" id="CHEBI:16335"/>
        <dbReference type="ChEBI" id="CHEBI:17596"/>
        <dbReference type="ChEBI" id="CHEBI:28938"/>
        <dbReference type="EC" id="3.5.4.4"/>
    </reaction>
    <physiologicalReaction direction="left-to-right" evidence="7">
        <dbReference type="Rhea" id="RHEA:24409"/>
    </physiologicalReaction>
</comment>
<name>A0A063Y3P2_9GAMM</name>
<accession>A0A063Y3P2</accession>
<dbReference type="OrthoDB" id="4279at2"/>
<dbReference type="Gene3D" id="3.60.140.10">
    <property type="entry name" value="CNF1/YfiH-like putative cysteine hydrolases"/>
    <property type="match status" value="1"/>
</dbReference>